<organism evidence="2 3">
    <name type="scientific">Methanoregula boonei (strain DSM 21154 / JCM 14090 / 6A8)</name>
    <dbReference type="NCBI Taxonomy" id="456442"/>
    <lineage>
        <taxon>Archaea</taxon>
        <taxon>Methanobacteriati</taxon>
        <taxon>Methanobacteriota</taxon>
        <taxon>Stenosarchaea group</taxon>
        <taxon>Methanomicrobia</taxon>
        <taxon>Methanomicrobiales</taxon>
        <taxon>Methanoregulaceae</taxon>
        <taxon>Methanoregula</taxon>
    </lineage>
</organism>
<evidence type="ECO:0000313" key="3">
    <source>
        <dbReference type="Proteomes" id="UP000002408"/>
    </source>
</evidence>
<dbReference type="Proteomes" id="UP000002408">
    <property type="component" value="Chromosome"/>
</dbReference>
<dbReference type="HOGENOM" id="CLU_093039_0_0_2"/>
<keyword evidence="1" id="KW-0812">Transmembrane</keyword>
<reference evidence="3" key="1">
    <citation type="journal article" date="2015" name="Microbiology">
        <title>Genome of Methanoregula boonei 6A8 reveals adaptations to oligotrophic peatland environments.</title>
        <authorList>
            <person name="Braeuer S."/>
            <person name="Cadillo-Quiroz H."/>
            <person name="Kyrpides N."/>
            <person name="Woyke T."/>
            <person name="Goodwin L."/>
            <person name="Detter C."/>
            <person name="Podell S."/>
            <person name="Yavitt J.B."/>
            <person name="Zinder S.H."/>
        </authorList>
    </citation>
    <scope>NUCLEOTIDE SEQUENCE [LARGE SCALE GENOMIC DNA]</scope>
    <source>
        <strain evidence="3">DSM 21154 / JCM 14090 / 6A8</strain>
    </source>
</reference>
<dbReference type="KEGG" id="mbn:Mboo_0849"/>
<dbReference type="eggNOG" id="arCOG05283">
    <property type="taxonomic scope" value="Archaea"/>
</dbReference>
<feature type="transmembrane region" description="Helical" evidence="1">
    <location>
        <begin position="12"/>
        <end position="32"/>
    </location>
</feature>
<gene>
    <name evidence="2" type="ordered locus">Mboo_0849</name>
</gene>
<sequence length="250" mass="26103">MGEFMDKVIKVALGLFIVILVVFVSIVSYMIYVDTMYRDSLSSNYEYSCTISTEGVLSNVTLFLPVPADIQGNSPVIAQISSQDISGVPANWNLTLFDTGKGTLLQVAAPVIGQSPANGNAQPVTVSLTVNVSSPALIDTASPVAHAAVFRPVQNIQTVSCPADAAAFAGNLSCYQYQTSIYADYTAAPTASLAISAGVTGTNSWKIFSPASNGYRNTISVPTLHGENHGWVNAVGGIVAGIGSYDVPSI</sequence>
<evidence type="ECO:0000313" key="2">
    <source>
        <dbReference type="EMBL" id="ABS55367.1"/>
    </source>
</evidence>
<keyword evidence="3" id="KW-1185">Reference proteome</keyword>
<protein>
    <submittedName>
        <fullName evidence="2">Uncharacterized protein</fullName>
    </submittedName>
</protein>
<proteinExistence type="predicted"/>
<name>A7I6K6_METB6</name>
<dbReference type="EMBL" id="CP000780">
    <property type="protein sequence ID" value="ABS55367.1"/>
    <property type="molecule type" value="Genomic_DNA"/>
</dbReference>
<dbReference type="STRING" id="456442.Mboo_0849"/>
<evidence type="ECO:0000256" key="1">
    <source>
        <dbReference type="SAM" id="Phobius"/>
    </source>
</evidence>
<accession>A7I6K6</accession>
<keyword evidence="1" id="KW-0472">Membrane</keyword>
<keyword evidence="1" id="KW-1133">Transmembrane helix</keyword>
<dbReference type="AlphaFoldDB" id="A7I6K6"/>